<protein>
    <submittedName>
        <fullName evidence="3">Anti-sigma regulatory factor (Ser/Thr protein kinase)</fullName>
    </submittedName>
</protein>
<dbReference type="InterPro" id="IPR036890">
    <property type="entry name" value="HATPase_C_sf"/>
</dbReference>
<dbReference type="Pfam" id="PF13581">
    <property type="entry name" value="HATPase_c_2"/>
    <property type="match status" value="1"/>
</dbReference>
<dbReference type="SUPFAM" id="SSF55874">
    <property type="entry name" value="ATPase domain of HSP90 chaperone/DNA topoisomerase II/histidine kinase"/>
    <property type="match status" value="1"/>
</dbReference>
<keyword evidence="1" id="KW-0723">Serine/threonine-protein kinase</keyword>
<dbReference type="PANTHER" id="PTHR35526">
    <property type="entry name" value="ANTI-SIGMA-F FACTOR RSBW-RELATED"/>
    <property type="match status" value="1"/>
</dbReference>
<dbReference type="SUPFAM" id="SSF52091">
    <property type="entry name" value="SpoIIaa-like"/>
    <property type="match status" value="1"/>
</dbReference>
<dbReference type="InterPro" id="IPR003594">
    <property type="entry name" value="HATPase_dom"/>
</dbReference>
<feature type="domain" description="Histidine kinase/HSP90-like ATPase" evidence="2">
    <location>
        <begin position="151"/>
        <end position="243"/>
    </location>
</feature>
<gene>
    <name evidence="3" type="ORF">DFR76_101458</name>
</gene>
<keyword evidence="1" id="KW-0418">Kinase</keyword>
<name>A0A370IDX5_9NOCA</name>
<dbReference type="STRING" id="1210086.GCA_001613105_00311"/>
<keyword evidence="1" id="KW-0808">Transferase</keyword>
<reference evidence="3 4" key="1">
    <citation type="submission" date="2018-07" db="EMBL/GenBank/DDBJ databases">
        <title>Genomic Encyclopedia of Type Strains, Phase IV (KMG-IV): sequencing the most valuable type-strain genomes for metagenomic binning, comparative biology and taxonomic classification.</title>
        <authorList>
            <person name="Goeker M."/>
        </authorList>
    </citation>
    <scope>NUCLEOTIDE SEQUENCE [LARGE SCALE GENOMIC DNA]</scope>
    <source>
        <strain evidence="3 4">DSM 44290</strain>
    </source>
</reference>
<dbReference type="PANTHER" id="PTHR35526:SF3">
    <property type="entry name" value="ANTI-SIGMA-F FACTOR RSBW"/>
    <property type="match status" value="1"/>
</dbReference>
<sequence>MCGRWYAAEIGRVILAVSEIRWEKRRTAEALVVRPCGRLTASSYRVFTDALVKFAIDEPRALIVELDDLHIVAEPLLAAFPSAWMRISQWPSVPILLIAEHAPLQRWLTASAVSRFVPVHSTLTEALTAVDGPPLRRRANTGLIPTGNCAQRARRFVSETCDQWEIPNLCVAQARLVTTELVENAFLHARDNEEIGLRLESWDHRLTVAVTDDDPREAVLREPKPGDDRFYGLYVVARAATAWGCAPRWPDGKVVWATLPVDRTRPHWRSHHGS</sequence>
<comment type="caution">
    <text evidence="3">The sequence shown here is derived from an EMBL/GenBank/DDBJ whole genome shotgun (WGS) entry which is preliminary data.</text>
</comment>
<proteinExistence type="predicted"/>
<keyword evidence="4" id="KW-1185">Reference proteome</keyword>
<dbReference type="Gene3D" id="3.30.750.24">
    <property type="entry name" value="STAS domain"/>
    <property type="match status" value="1"/>
</dbReference>
<dbReference type="AlphaFoldDB" id="A0A370IDX5"/>
<organism evidence="3 4">
    <name type="scientific">Nocardia pseudobrasiliensis</name>
    <dbReference type="NCBI Taxonomy" id="45979"/>
    <lineage>
        <taxon>Bacteria</taxon>
        <taxon>Bacillati</taxon>
        <taxon>Actinomycetota</taxon>
        <taxon>Actinomycetes</taxon>
        <taxon>Mycobacteriales</taxon>
        <taxon>Nocardiaceae</taxon>
        <taxon>Nocardia</taxon>
    </lineage>
</organism>
<evidence type="ECO:0000313" key="4">
    <source>
        <dbReference type="Proteomes" id="UP000254869"/>
    </source>
</evidence>
<dbReference type="Proteomes" id="UP000254869">
    <property type="component" value="Unassembled WGS sequence"/>
</dbReference>
<dbReference type="EMBL" id="QQBC01000001">
    <property type="protein sequence ID" value="RDI68922.1"/>
    <property type="molecule type" value="Genomic_DNA"/>
</dbReference>
<evidence type="ECO:0000313" key="3">
    <source>
        <dbReference type="EMBL" id="RDI68922.1"/>
    </source>
</evidence>
<dbReference type="GO" id="GO:0004674">
    <property type="term" value="F:protein serine/threonine kinase activity"/>
    <property type="evidence" value="ECO:0007669"/>
    <property type="project" value="UniProtKB-KW"/>
</dbReference>
<evidence type="ECO:0000259" key="2">
    <source>
        <dbReference type="Pfam" id="PF13581"/>
    </source>
</evidence>
<dbReference type="InterPro" id="IPR036513">
    <property type="entry name" value="STAS_dom_sf"/>
</dbReference>
<accession>A0A370IDX5</accession>
<evidence type="ECO:0000256" key="1">
    <source>
        <dbReference type="ARBA" id="ARBA00022527"/>
    </source>
</evidence>
<dbReference type="CDD" id="cd16936">
    <property type="entry name" value="HATPase_RsbW-like"/>
    <property type="match status" value="1"/>
</dbReference>
<dbReference type="InterPro" id="IPR050267">
    <property type="entry name" value="Anti-sigma-factor_SerPK"/>
</dbReference>
<dbReference type="Gene3D" id="3.30.565.10">
    <property type="entry name" value="Histidine kinase-like ATPase, C-terminal domain"/>
    <property type="match status" value="1"/>
</dbReference>